<dbReference type="AlphaFoldDB" id="X0V2Y7"/>
<keyword evidence="3" id="KW-0687">Ribonucleoprotein</keyword>
<dbReference type="Pfam" id="PF17136">
    <property type="entry name" value="ribosomal_L24"/>
    <property type="match status" value="1"/>
</dbReference>
<evidence type="ECO:0000256" key="4">
    <source>
        <dbReference type="SAM" id="MobiDB-lite"/>
    </source>
</evidence>
<dbReference type="SUPFAM" id="SSF50104">
    <property type="entry name" value="Translation proteins SH3-like domain"/>
    <property type="match status" value="1"/>
</dbReference>
<accession>X0V2Y7</accession>
<dbReference type="InterPro" id="IPR008991">
    <property type="entry name" value="Translation_prot_SH3-like_sf"/>
</dbReference>
<gene>
    <name evidence="6" type="ORF">S01H1_24473</name>
</gene>
<evidence type="ECO:0000259" key="5">
    <source>
        <dbReference type="Pfam" id="PF17136"/>
    </source>
</evidence>
<dbReference type="Gene3D" id="2.30.30.30">
    <property type="match status" value="1"/>
</dbReference>
<dbReference type="InterPro" id="IPR014722">
    <property type="entry name" value="Rib_uL2_dom2"/>
</dbReference>
<feature type="non-terminal residue" evidence="6">
    <location>
        <position position="47"/>
    </location>
</feature>
<keyword evidence="2" id="KW-0689">Ribosomal protein</keyword>
<reference evidence="6" key="1">
    <citation type="journal article" date="2014" name="Front. Microbiol.">
        <title>High frequency of phylogenetically diverse reductive dehalogenase-homologous genes in deep subseafloor sedimentary metagenomes.</title>
        <authorList>
            <person name="Kawai M."/>
            <person name="Futagami T."/>
            <person name="Toyoda A."/>
            <person name="Takaki Y."/>
            <person name="Nishi S."/>
            <person name="Hori S."/>
            <person name="Arai W."/>
            <person name="Tsubouchi T."/>
            <person name="Morono Y."/>
            <person name="Uchiyama I."/>
            <person name="Ito T."/>
            <person name="Fujiyama A."/>
            <person name="Inagaki F."/>
            <person name="Takami H."/>
        </authorList>
    </citation>
    <scope>NUCLEOTIDE SEQUENCE</scope>
    <source>
        <strain evidence="6">Expedition CK06-06</strain>
    </source>
</reference>
<comment type="caution">
    <text evidence="6">The sequence shown here is derived from an EMBL/GenBank/DDBJ whole genome shotgun (WGS) entry which is preliminary data.</text>
</comment>
<name>X0V2Y7_9ZZZZ</name>
<organism evidence="6">
    <name type="scientific">marine sediment metagenome</name>
    <dbReference type="NCBI Taxonomy" id="412755"/>
    <lineage>
        <taxon>unclassified sequences</taxon>
        <taxon>metagenomes</taxon>
        <taxon>ecological metagenomes</taxon>
    </lineage>
</organism>
<sequence>VNISPKKSEVIVEGVNFLKKHSKPTQKSPQGGIISQEGTLHASNIRL</sequence>
<proteinExistence type="inferred from homology"/>
<evidence type="ECO:0000256" key="2">
    <source>
        <dbReference type="ARBA" id="ARBA00022980"/>
    </source>
</evidence>
<feature type="compositionally biased region" description="Polar residues" evidence="4">
    <location>
        <begin position="36"/>
        <end position="47"/>
    </location>
</feature>
<evidence type="ECO:0000256" key="3">
    <source>
        <dbReference type="ARBA" id="ARBA00023274"/>
    </source>
</evidence>
<dbReference type="GO" id="GO:1990904">
    <property type="term" value="C:ribonucleoprotein complex"/>
    <property type="evidence" value="ECO:0007669"/>
    <property type="project" value="UniProtKB-KW"/>
</dbReference>
<dbReference type="CDD" id="cd06089">
    <property type="entry name" value="KOW_RPL26"/>
    <property type="match status" value="1"/>
</dbReference>
<protein>
    <recommendedName>
        <fullName evidence="5">Large ribosomal subunit protein uL24 C-terminal domain-containing protein</fullName>
    </recommendedName>
</protein>
<dbReference type="GO" id="GO:0003723">
    <property type="term" value="F:RNA binding"/>
    <property type="evidence" value="ECO:0007669"/>
    <property type="project" value="InterPro"/>
</dbReference>
<dbReference type="EMBL" id="BARS01014593">
    <property type="protein sequence ID" value="GAF94990.1"/>
    <property type="molecule type" value="Genomic_DNA"/>
</dbReference>
<dbReference type="GO" id="GO:0005840">
    <property type="term" value="C:ribosome"/>
    <property type="evidence" value="ECO:0007669"/>
    <property type="project" value="UniProtKB-KW"/>
</dbReference>
<feature type="non-terminal residue" evidence="6">
    <location>
        <position position="1"/>
    </location>
</feature>
<feature type="region of interest" description="Disordered" evidence="4">
    <location>
        <begin position="21"/>
        <end position="47"/>
    </location>
</feature>
<evidence type="ECO:0000313" key="6">
    <source>
        <dbReference type="EMBL" id="GAF94990.1"/>
    </source>
</evidence>
<evidence type="ECO:0000256" key="1">
    <source>
        <dbReference type="ARBA" id="ARBA00010618"/>
    </source>
</evidence>
<dbReference type="InterPro" id="IPR041988">
    <property type="entry name" value="Ribosomal_uL24_KOW"/>
</dbReference>
<feature type="domain" description="Large ribosomal subunit protein uL24 C-terminal" evidence="5">
    <location>
        <begin position="15"/>
        <end position="47"/>
    </location>
</feature>
<comment type="similarity">
    <text evidence="1">Belongs to the universal ribosomal protein uL24 family.</text>
</comment>
<dbReference type="InterPro" id="IPR057264">
    <property type="entry name" value="Ribosomal_uL24_C"/>
</dbReference>